<accession>A0ABU7XFU3</accession>
<reference evidence="1 2" key="1">
    <citation type="submission" date="2024-02" db="EMBL/GenBank/DDBJ databases">
        <authorList>
            <person name="Grouzdev D."/>
        </authorList>
    </citation>
    <scope>NUCLEOTIDE SEQUENCE [LARGE SCALE GENOMIC DNA]</scope>
    <source>
        <strain evidence="1 2">9N</strain>
    </source>
</reference>
<organism evidence="1 2">
    <name type="scientific">Methylocystis borbori</name>
    <dbReference type="NCBI Taxonomy" id="3118750"/>
    <lineage>
        <taxon>Bacteria</taxon>
        <taxon>Pseudomonadati</taxon>
        <taxon>Pseudomonadota</taxon>
        <taxon>Alphaproteobacteria</taxon>
        <taxon>Hyphomicrobiales</taxon>
        <taxon>Methylocystaceae</taxon>
        <taxon>Methylocystis</taxon>
    </lineage>
</organism>
<comment type="caution">
    <text evidence="1">The sequence shown here is derived from an EMBL/GenBank/DDBJ whole genome shotgun (WGS) entry which is preliminary data.</text>
</comment>
<dbReference type="EMBL" id="JAZHYN010000011">
    <property type="protein sequence ID" value="MEF3366024.1"/>
    <property type="molecule type" value="Genomic_DNA"/>
</dbReference>
<name>A0ABU7XFU3_9HYPH</name>
<protein>
    <recommendedName>
        <fullName evidence="3">DUF4402 domain-containing protein</fullName>
    </recommendedName>
</protein>
<evidence type="ECO:0000313" key="2">
    <source>
        <dbReference type="Proteomes" id="UP001350748"/>
    </source>
</evidence>
<proteinExistence type="predicted"/>
<dbReference type="RefSeq" id="WP_332080990.1">
    <property type="nucleotide sequence ID" value="NZ_JAZHYN010000011.1"/>
</dbReference>
<sequence length="116" mass="11991">MSNEHVPDFTVAGAEGFAPEAAAEVTRFGAQADLAGVQALKLSVCVGASYNPQTQQICFQIPIYGNFCVKLPIAIPVGASLKVCAQTCGSIIPTGLKATIYVNGSVVKTIVLFGLC</sequence>
<gene>
    <name evidence="1" type="ORF">V3H18_05690</name>
</gene>
<keyword evidence="2" id="KW-1185">Reference proteome</keyword>
<dbReference type="Proteomes" id="UP001350748">
    <property type="component" value="Unassembled WGS sequence"/>
</dbReference>
<evidence type="ECO:0008006" key="3">
    <source>
        <dbReference type="Google" id="ProtNLM"/>
    </source>
</evidence>
<evidence type="ECO:0000313" key="1">
    <source>
        <dbReference type="EMBL" id="MEF3366024.1"/>
    </source>
</evidence>